<dbReference type="InterPro" id="IPR027417">
    <property type="entry name" value="P-loop_NTPase"/>
</dbReference>
<dbReference type="GO" id="GO:0008476">
    <property type="term" value="F:protein-tyrosine sulfotransferase activity"/>
    <property type="evidence" value="ECO:0007669"/>
    <property type="project" value="InterPro"/>
</dbReference>
<evidence type="ECO:0000256" key="1">
    <source>
        <dbReference type="ARBA" id="ARBA00022679"/>
    </source>
</evidence>
<dbReference type="Proteomes" id="UP000189670">
    <property type="component" value="Unassembled WGS sequence"/>
</dbReference>
<keyword evidence="1" id="KW-0808">Transferase</keyword>
<gene>
    <name evidence="2" type="ORF">OMM_04121</name>
</gene>
<name>A0A1V1P2R3_9BACT</name>
<dbReference type="AlphaFoldDB" id="A0A1V1P2R3"/>
<dbReference type="PANTHER" id="PTHR12788">
    <property type="entry name" value="PROTEIN-TYROSINE SULFOTRANSFERASE 2"/>
    <property type="match status" value="1"/>
</dbReference>
<comment type="caution">
    <text evidence="2">The sequence shown here is derived from an EMBL/GenBank/DDBJ whole genome shotgun (WGS) entry which is preliminary data.</text>
</comment>
<organism evidence="2 3">
    <name type="scientific">Candidatus Magnetoglobus multicellularis str. Araruama</name>
    <dbReference type="NCBI Taxonomy" id="890399"/>
    <lineage>
        <taxon>Bacteria</taxon>
        <taxon>Pseudomonadati</taxon>
        <taxon>Thermodesulfobacteriota</taxon>
        <taxon>Desulfobacteria</taxon>
        <taxon>Desulfobacterales</taxon>
        <taxon>Desulfobacteraceae</taxon>
        <taxon>Candidatus Magnetoglobus</taxon>
    </lineage>
</organism>
<dbReference type="PANTHER" id="PTHR12788:SF10">
    <property type="entry name" value="PROTEIN-TYROSINE SULFOTRANSFERASE"/>
    <property type="match status" value="1"/>
</dbReference>
<protein>
    <recommendedName>
        <fullName evidence="4">Sulfotransferase</fullName>
    </recommendedName>
</protein>
<evidence type="ECO:0000313" key="3">
    <source>
        <dbReference type="Proteomes" id="UP000189670"/>
    </source>
</evidence>
<evidence type="ECO:0008006" key="4">
    <source>
        <dbReference type="Google" id="ProtNLM"/>
    </source>
</evidence>
<evidence type="ECO:0000313" key="2">
    <source>
        <dbReference type="EMBL" id="ETR69147.1"/>
    </source>
</evidence>
<sequence>MGTHKDIATAAEPHILLPLMYSLNPNGVYSKYSHEFAVRGARALCAYLPNGKNDYMNEVREFVFRIYAKTARNHEKYFLDKTPAYHHIAKDIIALFPEAKFIFLWRNPLSVISSYMETFYSGQWQIHNAEFDLFDGLEGLISACQKHKNVCIAVRYEDIVCHPFRTWQKVFDYLELTFYPELLENFCNFKLKNNGAGDPYARLPEYQTLRQMPVYKWKKVLVNPLRKAWCRRYLRWIGEQRLAVMGYDFQSLLSEIDSQPSDLRFLPKDIFHFPYGVFCRLFEPRIMKYKLKRWRDGKCLYMHR</sequence>
<proteinExistence type="predicted"/>
<dbReference type="SUPFAM" id="SSF52540">
    <property type="entry name" value="P-loop containing nucleoside triphosphate hydrolases"/>
    <property type="match status" value="1"/>
</dbReference>
<dbReference type="Pfam" id="PF13469">
    <property type="entry name" value="Sulfotransfer_3"/>
    <property type="match status" value="1"/>
</dbReference>
<accession>A0A1V1P2R3</accession>
<dbReference type="EMBL" id="ATBP01000725">
    <property type="protein sequence ID" value="ETR69147.1"/>
    <property type="molecule type" value="Genomic_DNA"/>
</dbReference>
<dbReference type="Gene3D" id="3.40.50.300">
    <property type="entry name" value="P-loop containing nucleotide triphosphate hydrolases"/>
    <property type="match status" value="1"/>
</dbReference>
<reference evidence="3" key="1">
    <citation type="submission" date="2012-11" db="EMBL/GenBank/DDBJ databases">
        <authorList>
            <person name="Lucero-Rivera Y.E."/>
            <person name="Tovar-Ramirez D."/>
        </authorList>
    </citation>
    <scope>NUCLEOTIDE SEQUENCE [LARGE SCALE GENOMIC DNA]</scope>
    <source>
        <strain evidence="3">Araruama</strain>
    </source>
</reference>
<dbReference type="InterPro" id="IPR026634">
    <property type="entry name" value="TPST-like"/>
</dbReference>